<sequence length="129" mass="14341">MQDATDALDCLLADSTPKMPRRNSYTRDSSSDSEEFIRLPRFKSAVSGIWNALGEKAAHLFEPRHNYTTPVETKTTHKAKQFVGTPLGCAKYKMGPARTMSIESIDKVAPGNCMPSWQVTDQSQYVVKA</sequence>
<evidence type="ECO:0000313" key="3">
    <source>
        <dbReference type="Proteomes" id="UP001158576"/>
    </source>
</evidence>
<gene>
    <name evidence="2" type="ORF">OKIOD_LOCUS1877</name>
</gene>
<protein>
    <submittedName>
        <fullName evidence="2">Oidioi.mRNA.OKI2018_I69.PAR.g10319.t1.cds</fullName>
    </submittedName>
</protein>
<evidence type="ECO:0000313" key="2">
    <source>
        <dbReference type="EMBL" id="CAG5083236.1"/>
    </source>
</evidence>
<reference evidence="2 3" key="1">
    <citation type="submission" date="2021-04" db="EMBL/GenBank/DDBJ databases">
        <authorList>
            <person name="Bliznina A."/>
        </authorList>
    </citation>
    <scope>NUCLEOTIDE SEQUENCE [LARGE SCALE GENOMIC DNA]</scope>
</reference>
<evidence type="ECO:0000256" key="1">
    <source>
        <dbReference type="SAM" id="MobiDB-lite"/>
    </source>
</evidence>
<keyword evidence="3" id="KW-1185">Reference proteome</keyword>
<proteinExistence type="predicted"/>
<feature type="region of interest" description="Disordered" evidence="1">
    <location>
        <begin position="11"/>
        <end position="32"/>
    </location>
</feature>
<organism evidence="2 3">
    <name type="scientific">Oikopleura dioica</name>
    <name type="common">Tunicate</name>
    <dbReference type="NCBI Taxonomy" id="34765"/>
    <lineage>
        <taxon>Eukaryota</taxon>
        <taxon>Metazoa</taxon>
        <taxon>Chordata</taxon>
        <taxon>Tunicata</taxon>
        <taxon>Appendicularia</taxon>
        <taxon>Copelata</taxon>
        <taxon>Oikopleuridae</taxon>
        <taxon>Oikopleura</taxon>
    </lineage>
</organism>
<accession>A0ABN7RUC1</accession>
<dbReference type="EMBL" id="OU015568">
    <property type="protein sequence ID" value="CAG5083236.1"/>
    <property type="molecule type" value="Genomic_DNA"/>
</dbReference>
<name>A0ABN7RUC1_OIKDI</name>
<dbReference type="Proteomes" id="UP001158576">
    <property type="component" value="Chromosome PAR"/>
</dbReference>